<feature type="coiled-coil region" evidence="1">
    <location>
        <begin position="26"/>
        <end position="60"/>
    </location>
</feature>
<organism evidence="2 3">
    <name type="scientific">Bacillus subtilis</name>
    <dbReference type="NCBI Taxonomy" id="1423"/>
    <lineage>
        <taxon>Bacteria</taxon>
        <taxon>Bacillati</taxon>
        <taxon>Bacillota</taxon>
        <taxon>Bacilli</taxon>
        <taxon>Bacillales</taxon>
        <taxon>Bacillaceae</taxon>
        <taxon>Bacillus</taxon>
    </lineage>
</organism>
<dbReference type="Proteomes" id="UP001229422">
    <property type="component" value="Plasmid unnamed2"/>
</dbReference>
<keyword evidence="1" id="KW-0175">Coiled coil</keyword>
<dbReference type="EMBL" id="CP125294">
    <property type="protein sequence ID" value="WHM23809.1"/>
    <property type="molecule type" value="Genomic_DNA"/>
</dbReference>
<gene>
    <name evidence="2" type="ORF">QL281_22920</name>
</gene>
<keyword evidence="2" id="KW-0614">Plasmid</keyword>
<evidence type="ECO:0000313" key="2">
    <source>
        <dbReference type="EMBL" id="WHM23809.1"/>
    </source>
</evidence>
<reference evidence="2" key="1">
    <citation type="submission" date="2023-05" db="EMBL/GenBank/DDBJ databases">
        <title>Complete genome sequence of Bacillus subtilis SRCM117797 isolated from Soybean paste.</title>
        <authorList>
            <person name="Abraha H.B."/>
            <person name="Kim K.-P."/>
            <person name="Ryu M.-S."/>
            <person name="Jeong D.-Y."/>
        </authorList>
    </citation>
    <scope>NUCLEOTIDE SEQUENCE</scope>
    <source>
        <strain evidence="2">SRCM117797</strain>
        <plasmid evidence="2">unnamed2</plasmid>
    </source>
</reference>
<evidence type="ECO:0000256" key="1">
    <source>
        <dbReference type="SAM" id="Coils"/>
    </source>
</evidence>
<dbReference type="AlphaFoldDB" id="A0AAQ3EWU6"/>
<sequence length="102" mass="11973">MSEENLKLKQGLDKRDGQYAEVLSFAKKQNQTLEKVSGENKALKKENKTLKERVAVLEQWKDKMVQWAKEKLPKMRKLAASFFRTAGMPREANKYKDNELER</sequence>
<geneLocation type="plasmid" evidence="2 3">
    <name>unnamed2</name>
</geneLocation>
<dbReference type="RefSeq" id="WP_242451969.1">
    <property type="nucleotide sequence ID" value="NZ_CP125294.1"/>
</dbReference>
<proteinExistence type="predicted"/>
<protein>
    <submittedName>
        <fullName evidence="2">Uncharacterized protein</fullName>
    </submittedName>
</protein>
<evidence type="ECO:0000313" key="3">
    <source>
        <dbReference type="Proteomes" id="UP001229422"/>
    </source>
</evidence>
<accession>A0AAQ3EWU6</accession>
<name>A0AAQ3EWU6_BACIU</name>